<evidence type="ECO:0000256" key="1">
    <source>
        <dbReference type="SAM" id="Phobius"/>
    </source>
</evidence>
<organism evidence="2 3">
    <name type="scientific">Pontibacterium sinense</name>
    <dbReference type="NCBI Taxonomy" id="2781979"/>
    <lineage>
        <taxon>Bacteria</taxon>
        <taxon>Pseudomonadati</taxon>
        <taxon>Pseudomonadota</taxon>
        <taxon>Gammaproteobacteria</taxon>
        <taxon>Oceanospirillales</taxon>
        <taxon>Oceanospirillaceae</taxon>
        <taxon>Pontibacterium</taxon>
    </lineage>
</organism>
<evidence type="ECO:0000313" key="2">
    <source>
        <dbReference type="EMBL" id="MBE9399176.1"/>
    </source>
</evidence>
<dbReference type="AlphaFoldDB" id="A0A8J7K864"/>
<keyword evidence="1" id="KW-1133">Transmembrane helix</keyword>
<gene>
    <name evidence="2" type="ORF">IOQ59_18090</name>
</gene>
<name>A0A8J7K864_9GAMM</name>
<evidence type="ECO:0000313" key="3">
    <source>
        <dbReference type="Proteomes" id="UP000640333"/>
    </source>
</evidence>
<keyword evidence="3" id="KW-1185">Reference proteome</keyword>
<keyword evidence="1" id="KW-0812">Transmembrane</keyword>
<feature type="transmembrane region" description="Helical" evidence="1">
    <location>
        <begin position="6"/>
        <end position="23"/>
    </location>
</feature>
<dbReference type="RefSeq" id="WP_193954873.1">
    <property type="nucleotide sequence ID" value="NZ_JADEYS010000023.1"/>
</dbReference>
<comment type="caution">
    <text evidence="2">The sequence shown here is derived from an EMBL/GenBank/DDBJ whole genome shotgun (WGS) entry which is preliminary data.</text>
</comment>
<keyword evidence="1" id="KW-0472">Membrane</keyword>
<dbReference type="EMBL" id="JADEYS010000023">
    <property type="protein sequence ID" value="MBE9399176.1"/>
    <property type="molecule type" value="Genomic_DNA"/>
</dbReference>
<sequence length="125" mass="14486">MGGMHWFILIVVLLAGLAFYNWQNSQNQLSLLKKQGFTLAEDLKGQPNLLVDIQARELAVVTPKGFQRYHFDRVQSVELRFENGVQQPENYHLYILLDGASPLEIHYENEWLAQDQLNRLHAILP</sequence>
<accession>A0A8J7K864</accession>
<dbReference type="Proteomes" id="UP000640333">
    <property type="component" value="Unassembled WGS sequence"/>
</dbReference>
<protein>
    <submittedName>
        <fullName evidence="2">Uncharacterized protein</fullName>
    </submittedName>
</protein>
<proteinExistence type="predicted"/>
<reference evidence="2" key="1">
    <citation type="submission" date="2020-10" db="EMBL/GenBank/DDBJ databases">
        <title>Bacterium isolated from coastal waters sediment.</title>
        <authorList>
            <person name="Chen R.-J."/>
            <person name="Lu D.-C."/>
            <person name="Zhu K.-L."/>
            <person name="Du Z.-J."/>
        </authorList>
    </citation>
    <scope>NUCLEOTIDE SEQUENCE</scope>
    <source>
        <strain evidence="2">N1Y112</strain>
    </source>
</reference>